<evidence type="ECO:0000313" key="2">
    <source>
        <dbReference type="EMBL" id="EEF51376.1"/>
    </source>
</evidence>
<dbReference type="EMBL" id="EQ973774">
    <property type="protein sequence ID" value="EEF51376.1"/>
    <property type="molecule type" value="Genomic_DNA"/>
</dbReference>
<reference evidence="3" key="1">
    <citation type="journal article" date="2010" name="Nat. Biotechnol.">
        <title>Draft genome sequence of the oilseed species Ricinus communis.</title>
        <authorList>
            <person name="Chan A.P."/>
            <person name="Crabtree J."/>
            <person name="Zhao Q."/>
            <person name="Lorenzi H."/>
            <person name="Orvis J."/>
            <person name="Puiu D."/>
            <person name="Melake-Berhan A."/>
            <person name="Jones K.M."/>
            <person name="Redman J."/>
            <person name="Chen G."/>
            <person name="Cahoon E.B."/>
            <person name="Gedil M."/>
            <person name="Stanke M."/>
            <person name="Haas B.J."/>
            <person name="Wortman J.R."/>
            <person name="Fraser-Liggett C.M."/>
            <person name="Ravel J."/>
            <person name="Rabinowicz P.D."/>
        </authorList>
    </citation>
    <scope>NUCLEOTIDE SEQUENCE [LARGE SCALE GENOMIC DNA]</scope>
    <source>
        <strain evidence="3">cv. Hale</strain>
    </source>
</reference>
<evidence type="ECO:0000313" key="3">
    <source>
        <dbReference type="Proteomes" id="UP000008311"/>
    </source>
</evidence>
<organism evidence="2 3">
    <name type="scientific">Ricinus communis</name>
    <name type="common">Castor bean</name>
    <dbReference type="NCBI Taxonomy" id="3988"/>
    <lineage>
        <taxon>Eukaryota</taxon>
        <taxon>Viridiplantae</taxon>
        <taxon>Streptophyta</taxon>
        <taxon>Embryophyta</taxon>
        <taxon>Tracheophyta</taxon>
        <taxon>Spermatophyta</taxon>
        <taxon>Magnoliopsida</taxon>
        <taxon>eudicotyledons</taxon>
        <taxon>Gunneridae</taxon>
        <taxon>Pentapetalae</taxon>
        <taxon>rosids</taxon>
        <taxon>fabids</taxon>
        <taxon>Malpighiales</taxon>
        <taxon>Euphorbiaceae</taxon>
        <taxon>Acalyphoideae</taxon>
        <taxon>Acalypheae</taxon>
        <taxon>Ricinus</taxon>
    </lineage>
</organism>
<keyword evidence="3" id="KW-1185">Reference proteome</keyword>
<dbReference type="AlphaFoldDB" id="B9RCV5"/>
<feature type="compositionally biased region" description="Basic and acidic residues" evidence="1">
    <location>
        <begin position="31"/>
        <end position="41"/>
    </location>
</feature>
<accession>B9RCV5</accession>
<protein>
    <submittedName>
        <fullName evidence="2">Uncharacterized protein</fullName>
    </submittedName>
</protein>
<gene>
    <name evidence="2" type="ORF">RCOM_1692430</name>
</gene>
<sequence>MRLASISPVSPTSLLTRWRYNSLEKIQKENAEAHEQIEDSHNAQLPERLQSLAL</sequence>
<dbReference type="InParanoid" id="B9RCV5"/>
<proteinExistence type="predicted"/>
<evidence type="ECO:0000256" key="1">
    <source>
        <dbReference type="SAM" id="MobiDB-lite"/>
    </source>
</evidence>
<name>B9RCV5_RICCO</name>
<dbReference type="Proteomes" id="UP000008311">
    <property type="component" value="Unassembled WGS sequence"/>
</dbReference>
<feature type="region of interest" description="Disordered" evidence="1">
    <location>
        <begin position="31"/>
        <end position="54"/>
    </location>
</feature>